<comment type="catalytic activity">
    <reaction evidence="8">
        <text>L-histidyl-[protein] + UTP = N(tele)-(5'-uridylyl)-L-histidyl-[protein] + diphosphate</text>
        <dbReference type="Rhea" id="RHEA:83891"/>
        <dbReference type="Rhea" id="RHEA-COMP:9745"/>
        <dbReference type="Rhea" id="RHEA-COMP:20239"/>
        <dbReference type="ChEBI" id="CHEBI:29979"/>
        <dbReference type="ChEBI" id="CHEBI:33019"/>
        <dbReference type="ChEBI" id="CHEBI:46398"/>
        <dbReference type="ChEBI" id="CHEBI:233474"/>
    </reaction>
</comment>
<dbReference type="PANTHER" id="PTHR32057:SF14">
    <property type="entry name" value="PROTEIN ADENYLYLTRANSFERASE SELO, MITOCHONDRIAL"/>
    <property type="match status" value="1"/>
</dbReference>
<proteinExistence type="inferred from homology"/>
<keyword evidence="8" id="KW-0464">Manganese</keyword>
<comment type="similarity">
    <text evidence="1 8">Belongs to the SELO family.</text>
</comment>
<feature type="binding site" evidence="8">
    <location>
        <position position="181"/>
    </location>
    <ligand>
        <name>ATP</name>
        <dbReference type="ChEBI" id="CHEBI:30616"/>
    </ligand>
</feature>
<dbReference type="InterPro" id="IPR003846">
    <property type="entry name" value="SelO"/>
</dbReference>
<feature type="binding site" evidence="8">
    <location>
        <position position="90"/>
    </location>
    <ligand>
        <name>ATP</name>
        <dbReference type="ChEBI" id="CHEBI:30616"/>
    </ligand>
</feature>
<feature type="binding site" evidence="8">
    <location>
        <position position="91"/>
    </location>
    <ligand>
        <name>ATP</name>
        <dbReference type="ChEBI" id="CHEBI:30616"/>
    </ligand>
</feature>
<keyword evidence="2 8" id="KW-0808">Transferase</keyword>
<dbReference type="HAMAP" id="MF_00692">
    <property type="entry name" value="SelO"/>
    <property type="match status" value="1"/>
</dbReference>
<feature type="binding site" evidence="8">
    <location>
        <position position="174"/>
    </location>
    <ligand>
        <name>ATP</name>
        <dbReference type="ChEBI" id="CHEBI:30616"/>
    </ligand>
</feature>
<accession>A0ABV1SF20</accession>
<keyword evidence="6 8" id="KW-0067">ATP-binding</keyword>
<feature type="binding site" evidence="8">
    <location>
        <position position="256"/>
    </location>
    <ligand>
        <name>ATP</name>
        <dbReference type="ChEBI" id="CHEBI:30616"/>
    </ligand>
</feature>
<keyword evidence="4 8" id="KW-0479">Metal-binding</keyword>
<sequence>MTAPIRFTNSYAALPERFFAPQAPTPVAAPQLIAVNDALAGNLGIDPAFLRSPEGVAMLAGNHVPEGAAPIAQAYAGHQFGGWVPQLGDGRAVLLGEVTTPEGRFDLQLKGSGPTPFSRRGDGRAWVGPVIREYVVSEAMYALGLPTTRALGAAFTGETILRDMKQRPGAVLARVARSHVRVGTFQYFAARGDVEGLRTLTDHVIARLYPECESPLDLLKAVTAAQATLIAGWMSLGFIHGVMNTDNMAISGETIDYGPCAFSDIYHPEMVFSSIDQYGRYAYGAQPQIATWNLAQFATCLIPLMGEQEKAIEDATLTINAFGPLYQSQWLKRFGQKIGIADAGMEELDLIQGLLTAMAQGQADFTRVFAAMRRGEDAGAEFMDPALWQAWAPDWRARLARETDPQAVMAEANPLRIPRNHRVEEAINAAEAGDLAPFERLMQALAEPYAEAPGFAAYEKAPDLGERVMRTFCGT</sequence>
<evidence type="ECO:0000256" key="1">
    <source>
        <dbReference type="ARBA" id="ARBA00009747"/>
    </source>
</evidence>
<evidence type="ECO:0000256" key="7">
    <source>
        <dbReference type="ARBA" id="ARBA00022842"/>
    </source>
</evidence>
<feature type="binding site" evidence="8">
    <location>
        <position position="123"/>
    </location>
    <ligand>
        <name>ATP</name>
        <dbReference type="ChEBI" id="CHEBI:30616"/>
    </ligand>
</feature>
<evidence type="ECO:0000256" key="6">
    <source>
        <dbReference type="ARBA" id="ARBA00022840"/>
    </source>
</evidence>
<comment type="caution">
    <text evidence="9">The sequence shown here is derived from an EMBL/GenBank/DDBJ whole genome shotgun (WGS) entry which is preliminary data.</text>
</comment>
<comment type="catalytic activity">
    <reaction evidence="8">
        <text>L-threonyl-[protein] + ATP = 3-O-(5'-adenylyl)-L-threonyl-[protein] + diphosphate</text>
        <dbReference type="Rhea" id="RHEA:54292"/>
        <dbReference type="Rhea" id="RHEA-COMP:11060"/>
        <dbReference type="Rhea" id="RHEA-COMP:13847"/>
        <dbReference type="ChEBI" id="CHEBI:30013"/>
        <dbReference type="ChEBI" id="CHEBI:30616"/>
        <dbReference type="ChEBI" id="CHEBI:33019"/>
        <dbReference type="ChEBI" id="CHEBI:138113"/>
        <dbReference type="EC" id="2.7.7.108"/>
    </reaction>
</comment>
<dbReference type="EC" id="2.7.7.-" evidence="8"/>
<dbReference type="EC" id="2.7.7.108" evidence="8"/>
<keyword evidence="7 8" id="KW-0460">Magnesium</keyword>
<name>A0ABV1SF20_9RHOB</name>
<evidence type="ECO:0000256" key="8">
    <source>
        <dbReference type="HAMAP-Rule" id="MF_00692"/>
    </source>
</evidence>
<comment type="catalytic activity">
    <reaction evidence="8">
        <text>L-seryl-[protein] + UTP = O-(5'-uridylyl)-L-seryl-[protein] + diphosphate</text>
        <dbReference type="Rhea" id="RHEA:64604"/>
        <dbReference type="Rhea" id="RHEA-COMP:9863"/>
        <dbReference type="Rhea" id="RHEA-COMP:16635"/>
        <dbReference type="ChEBI" id="CHEBI:29999"/>
        <dbReference type="ChEBI" id="CHEBI:33019"/>
        <dbReference type="ChEBI" id="CHEBI:46398"/>
        <dbReference type="ChEBI" id="CHEBI:156051"/>
    </reaction>
</comment>
<protein>
    <recommendedName>
        <fullName evidence="8">Protein nucleotidyltransferase YdiU</fullName>
        <ecNumber evidence="8">2.7.7.-</ecNumber>
    </recommendedName>
    <alternativeName>
        <fullName evidence="8">Protein adenylyltransferase YdiU</fullName>
        <ecNumber evidence="8">2.7.7.108</ecNumber>
    </alternativeName>
    <alternativeName>
        <fullName evidence="8">Protein uridylyltransferase YdiU</fullName>
        <ecNumber evidence="8">2.7.7.-</ecNumber>
    </alternativeName>
</protein>
<evidence type="ECO:0000256" key="2">
    <source>
        <dbReference type="ARBA" id="ARBA00022679"/>
    </source>
</evidence>
<feature type="binding site" evidence="8">
    <location>
        <position position="88"/>
    </location>
    <ligand>
        <name>ATP</name>
        <dbReference type="ChEBI" id="CHEBI:30616"/>
    </ligand>
</feature>
<comment type="function">
    <text evidence="8">Nucleotidyltransferase involved in the post-translational modification of proteins. It can catalyze the addition of adenosine monophosphate (AMP) or uridine monophosphate (UMP) to a protein, resulting in modifications known as AMPylation and UMPylation.</text>
</comment>
<comment type="catalytic activity">
    <reaction evidence="8">
        <text>L-seryl-[protein] + ATP = 3-O-(5'-adenylyl)-L-seryl-[protein] + diphosphate</text>
        <dbReference type="Rhea" id="RHEA:58120"/>
        <dbReference type="Rhea" id="RHEA-COMP:9863"/>
        <dbReference type="Rhea" id="RHEA-COMP:15073"/>
        <dbReference type="ChEBI" id="CHEBI:29999"/>
        <dbReference type="ChEBI" id="CHEBI:30616"/>
        <dbReference type="ChEBI" id="CHEBI:33019"/>
        <dbReference type="ChEBI" id="CHEBI:142516"/>
        <dbReference type="EC" id="2.7.7.108"/>
    </reaction>
</comment>
<comment type="catalytic activity">
    <reaction evidence="8">
        <text>L-tyrosyl-[protein] + UTP = O-(5'-uridylyl)-L-tyrosyl-[protein] + diphosphate</text>
        <dbReference type="Rhea" id="RHEA:83887"/>
        <dbReference type="Rhea" id="RHEA-COMP:10136"/>
        <dbReference type="Rhea" id="RHEA-COMP:20238"/>
        <dbReference type="ChEBI" id="CHEBI:33019"/>
        <dbReference type="ChEBI" id="CHEBI:46398"/>
        <dbReference type="ChEBI" id="CHEBI:46858"/>
        <dbReference type="ChEBI" id="CHEBI:90602"/>
    </reaction>
</comment>
<gene>
    <name evidence="8" type="primary">ydiU</name>
    <name evidence="8" type="synonym">selO</name>
    <name evidence="9" type="ORF">VSX56_06925</name>
</gene>
<dbReference type="PANTHER" id="PTHR32057">
    <property type="entry name" value="PROTEIN ADENYLYLTRANSFERASE SELO, MITOCHONDRIAL"/>
    <property type="match status" value="1"/>
</dbReference>
<feature type="binding site" evidence="8">
    <location>
        <position position="122"/>
    </location>
    <ligand>
        <name>ATP</name>
        <dbReference type="ChEBI" id="CHEBI:30616"/>
    </ligand>
</feature>
<reference evidence="9 10" key="2">
    <citation type="submission" date="2024-06" db="EMBL/GenBank/DDBJ databases">
        <title>Thioclava kandeliae sp. nov. from a rhizosphere soil sample of Kandelia candel in a mangrove.</title>
        <authorList>
            <person name="Mu T."/>
        </authorList>
    </citation>
    <scope>NUCLEOTIDE SEQUENCE [LARGE SCALE GENOMIC DNA]</scope>
    <source>
        <strain evidence="9 10">CPCC 100088</strain>
    </source>
</reference>
<evidence type="ECO:0000256" key="3">
    <source>
        <dbReference type="ARBA" id="ARBA00022695"/>
    </source>
</evidence>
<evidence type="ECO:0000313" key="10">
    <source>
        <dbReference type="Proteomes" id="UP001438953"/>
    </source>
</evidence>
<organism evidence="9 10">
    <name type="scientific">Thioclava kandeliae</name>
    <dbReference type="NCBI Taxonomy" id="3070818"/>
    <lineage>
        <taxon>Bacteria</taxon>
        <taxon>Pseudomonadati</taxon>
        <taxon>Pseudomonadota</taxon>
        <taxon>Alphaproteobacteria</taxon>
        <taxon>Rhodobacterales</taxon>
        <taxon>Paracoccaceae</taxon>
        <taxon>Thioclava</taxon>
    </lineage>
</organism>
<dbReference type="EMBL" id="JAYWLC010000004">
    <property type="protein sequence ID" value="MER5171508.1"/>
    <property type="molecule type" value="Genomic_DNA"/>
</dbReference>
<keyword evidence="10" id="KW-1185">Reference proteome</keyword>
<dbReference type="RefSeq" id="WP_350935896.1">
    <property type="nucleotide sequence ID" value="NZ_JAYWLC010000004.1"/>
</dbReference>
<dbReference type="NCBIfam" id="NF000658">
    <property type="entry name" value="PRK00029.1"/>
    <property type="match status" value="1"/>
</dbReference>
<keyword evidence="5 8" id="KW-0547">Nucleotide-binding</keyword>
<feature type="active site" description="Proton acceptor" evidence="8">
    <location>
        <position position="246"/>
    </location>
</feature>
<comment type="cofactor">
    <cofactor evidence="8">
        <name>Mg(2+)</name>
        <dbReference type="ChEBI" id="CHEBI:18420"/>
    </cofactor>
    <cofactor evidence="8">
        <name>Mn(2+)</name>
        <dbReference type="ChEBI" id="CHEBI:29035"/>
    </cofactor>
</comment>
<dbReference type="Pfam" id="PF02696">
    <property type="entry name" value="SelO"/>
    <property type="match status" value="1"/>
</dbReference>
<evidence type="ECO:0000256" key="4">
    <source>
        <dbReference type="ARBA" id="ARBA00022723"/>
    </source>
</evidence>
<reference evidence="9 10" key="1">
    <citation type="submission" date="2024-01" db="EMBL/GenBank/DDBJ databases">
        <authorList>
            <person name="Deng Y."/>
            <person name="Su J."/>
        </authorList>
    </citation>
    <scope>NUCLEOTIDE SEQUENCE [LARGE SCALE GENOMIC DNA]</scope>
    <source>
        <strain evidence="9 10">CPCC 100088</strain>
    </source>
</reference>
<feature type="binding site" evidence="8">
    <location>
        <position position="247"/>
    </location>
    <ligand>
        <name>Mg(2+)</name>
        <dbReference type="ChEBI" id="CHEBI:18420"/>
    </ligand>
</feature>
<keyword evidence="3 8" id="KW-0548">Nucleotidyltransferase</keyword>
<feature type="binding site" evidence="8">
    <location>
        <position position="256"/>
    </location>
    <ligand>
        <name>Mg(2+)</name>
        <dbReference type="ChEBI" id="CHEBI:18420"/>
    </ligand>
</feature>
<evidence type="ECO:0000256" key="5">
    <source>
        <dbReference type="ARBA" id="ARBA00022741"/>
    </source>
</evidence>
<evidence type="ECO:0000313" key="9">
    <source>
        <dbReference type="EMBL" id="MER5171508.1"/>
    </source>
</evidence>
<dbReference type="Proteomes" id="UP001438953">
    <property type="component" value="Unassembled WGS sequence"/>
</dbReference>
<comment type="catalytic activity">
    <reaction evidence="8">
        <text>L-tyrosyl-[protein] + ATP = O-(5'-adenylyl)-L-tyrosyl-[protein] + diphosphate</text>
        <dbReference type="Rhea" id="RHEA:54288"/>
        <dbReference type="Rhea" id="RHEA-COMP:10136"/>
        <dbReference type="Rhea" id="RHEA-COMP:13846"/>
        <dbReference type="ChEBI" id="CHEBI:30616"/>
        <dbReference type="ChEBI" id="CHEBI:33019"/>
        <dbReference type="ChEBI" id="CHEBI:46858"/>
        <dbReference type="ChEBI" id="CHEBI:83624"/>
        <dbReference type="EC" id="2.7.7.108"/>
    </reaction>
</comment>
<feature type="binding site" evidence="8">
    <location>
        <position position="110"/>
    </location>
    <ligand>
        <name>ATP</name>
        <dbReference type="ChEBI" id="CHEBI:30616"/>
    </ligand>
</feature>